<reference evidence="11" key="1">
    <citation type="journal article" date="2023" name="Mol. Biol. Evol.">
        <title>Third-Generation Sequencing Reveals the Adaptive Role of the Epigenome in Three Deep-Sea Polychaetes.</title>
        <authorList>
            <person name="Perez M."/>
            <person name="Aroh O."/>
            <person name="Sun Y."/>
            <person name="Lan Y."/>
            <person name="Juniper S.K."/>
            <person name="Young C.R."/>
            <person name="Angers B."/>
            <person name="Qian P.Y."/>
        </authorList>
    </citation>
    <scope>NUCLEOTIDE SEQUENCE</scope>
    <source>
        <strain evidence="11">R07B-5</strain>
    </source>
</reference>
<keyword evidence="2 8" id="KW-0812">Transmembrane</keyword>
<dbReference type="Proteomes" id="UP001209878">
    <property type="component" value="Unassembled WGS sequence"/>
</dbReference>
<keyword evidence="3 8" id="KW-1133">Transmembrane helix</keyword>
<dbReference type="PANTHER" id="PTHR45695:SF15">
    <property type="entry name" value="OPSIN RH2"/>
    <property type="match status" value="1"/>
</dbReference>
<keyword evidence="9" id="KW-0732">Signal</keyword>
<keyword evidence="12" id="KW-1185">Reference proteome</keyword>
<feature type="chain" id="PRO_5042172338" description="G-protein coupled receptors family 1 profile domain-containing protein" evidence="9">
    <location>
        <begin position="21"/>
        <end position="179"/>
    </location>
</feature>
<name>A0AAD9NL89_RIDPI</name>
<evidence type="ECO:0000256" key="3">
    <source>
        <dbReference type="ARBA" id="ARBA00022989"/>
    </source>
</evidence>
<evidence type="ECO:0000313" key="11">
    <source>
        <dbReference type="EMBL" id="KAK2171294.1"/>
    </source>
</evidence>
<feature type="signal peptide" evidence="9">
    <location>
        <begin position="1"/>
        <end position="20"/>
    </location>
</feature>
<keyword evidence="7" id="KW-0807">Transducer</keyword>
<keyword evidence="5 8" id="KW-0472">Membrane</keyword>
<dbReference type="PRINTS" id="PR00237">
    <property type="entry name" value="GPCRRHODOPSN"/>
</dbReference>
<evidence type="ECO:0000259" key="10">
    <source>
        <dbReference type="PROSITE" id="PS50262"/>
    </source>
</evidence>
<accession>A0AAD9NL89</accession>
<gene>
    <name evidence="11" type="ORF">NP493_1081g02030</name>
</gene>
<feature type="transmembrane region" description="Helical" evidence="8">
    <location>
        <begin position="59"/>
        <end position="80"/>
    </location>
</feature>
<evidence type="ECO:0000256" key="9">
    <source>
        <dbReference type="SAM" id="SignalP"/>
    </source>
</evidence>
<dbReference type="PANTHER" id="PTHR45695">
    <property type="entry name" value="LEUCOKININ RECEPTOR-RELATED"/>
    <property type="match status" value="1"/>
</dbReference>
<dbReference type="InterPro" id="IPR017452">
    <property type="entry name" value="GPCR_Rhodpsn_7TM"/>
</dbReference>
<keyword evidence="4" id="KW-0297">G-protein coupled receptor</keyword>
<comment type="subcellular location">
    <subcellularLocation>
        <location evidence="1">Membrane</location>
        <topology evidence="1">Multi-pass membrane protein</topology>
    </subcellularLocation>
</comment>
<dbReference type="GO" id="GO:0004930">
    <property type="term" value="F:G protein-coupled receptor activity"/>
    <property type="evidence" value="ECO:0007669"/>
    <property type="project" value="UniProtKB-KW"/>
</dbReference>
<dbReference type="PROSITE" id="PS50262">
    <property type="entry name" value="G_PROTEIN_RECEP_F1_2"/>
    <property type="match status" value="1"/>
</dbReference>
<evidence type="ECO:0000256" key="7">
    <source>
        <dbReference type="ARBA" id="ARBA00023224"/>
    </source>
</evidence>
<evidence type="ECO:0000256" key="5">
    <source>
        <dbReference type="ARBA" id="ARBA00023136"/>
    </source>
</evidence>
<dbReference type="InterPro" id="IPR000276">
    <property type="entry name" value="GPCR_Rhodpsn"/>
</dbReference>
<proteinExistence type="predicted"/>
<evidence type="ECO:0000256" key="4">
    <source>
        <dbReference type="ARBA" id="ARBA00023040"/>
    </source>
</evidence>
<dbReference type="GO" id="GO:0005886">
    <property type="term" value="C:plasma membrane"/>
    <property type="evidence" value="ECO:0007669"/>
    <property type="project" value="TreeGrafter"/>
</dbReference>
<dbReference type="SUPFAM" id="SSF81321">
    <property type="entry name" value="Family A G protein-coupled receptor-like"/>
    <property type="match status" value="1"/>
</dbReference>
<dbReference type="AlphaFoldDB" id="A0AAD9NL89"/>
<evidence type="ECO:0000256" key="2">
    <source>
        <dbReference type="ARBA" id="ARBA00022692"/>
    </source>
</evidence>
<dbReference type="Gene3D" id="1.20.1070.10">
    <property type="entry name" value="Rhodopsin 7-helix transmembrane proteins"/>
    <property type="match status" value="1"/>
</dbReference>
<dbReference type="EMBL" id="JAODUO010001082">
    <property type="protein sequence ID" value="KAK2171294.1"/>
    <property type="molecule type" value="Genomic_DNA"/>
</dbReference>
<dbReference type="Pfam" id="PF00001">
    <property type="entry name" value="7tm_1"/>
    <property type="match status" value="1"/>
</dbReference>
<comment type="caution">
    <text evidence="11">The sequence shown here is derived from an EMBL/GenBank/DDBJ whole genome shotgun (WGS) entry which is preliminary data.</text>
</comment>
<sequence length="179" mass="20199">MFLVIALFFLPSCLIGFCYCRIARALWSDSLPTETSNHGNHGKSNEHSQILVRRKTAKMLIAVVAIFGICYLPVHLLNILRYARARVMFGQGAIQFALIAHWLCYFNSAINPVIYNFMSAKFRKEFQLACVCCCCCAGGRRQEGSRKRLRRGYAYSYRGAPSSAVHTEQITLSSLSNRS</sequence>
<evidence type="ECO:0000256" key="6">
    <source>
        <dbReference type="ARBA" id="ARBA00023170"/>
    </source>
</evidence>
<evidence type="ECO:0000256" key="8">
    <source>
        <dbReference type="SAM" id="Phobius"/>
    </source>
</evidence>
<organism evidence="11 12">
    <name type="scientific">Ridgeia piscesae</name>
    <name type="common">Tubeworm</name>
    <dbReference type="NCBI Taxonomy" id="27915"/>
    <lineage>
        <taxon>Eukaryota</taxon>
        <taxon>Metazoa</taxon>
        <taxon>Spiralia</taxon>
        <taxon>Lophotrochozoa</taxon>
        <taxon>Annelida</taxon>
        <taxon>Polychaeta</taxon>
        <taxon>Sedentaria</taxon>
        <taxon>Canalipalpata</taxon>
        <taxon>Sabellida</taxon>
        <taxon>Siboglinidae</taxon>
        <taxon>Ridgeia</taxon>
    </lineage>
</organism>
<evidence type="ECO:0000256" key="1">
    <source>
        <dbReference type="ARBA" id="ARBA00004141"/>
    </source>
</evidence>
<evidence type="ECO:0000313" key="12">
    <source>
        <dbReference type="Proteomes" id="UP001209878"/>
    </source>
</evidence>
<feature type="domain" description="G-protein coupled receptors family 1 profile" evidence="10">
    <location>
        <begin position="1"/>
        <end position="115"/>
    </location>
</feature>
<keyword evidence="6" id="KW-0675">Receptor</keyword>
<protein>
    <recommendedName>
        <fullName evidence="10">G-protein coupled receptors family 1 profile domain-containing protein</fullName>
    </recommendedName>
</protein>